<proteinExistence type="predicted"/>
<keyword evidence="5" id="KW-1185">Reference proteome</keyword>
<name>A0ABT3MT34_9GAMM</name>
<sequence>MTNHPAIPTLLLLFTLTALCATTSAAPLEHAVSLFGKPAYPEGFSHFNYVNPNAPKGGTLRQSALGHFDSLNPYVDRGVAAAGADLQYDSLLARSWDEPLTKYGLIAEKIERDPDNYWVAFYVNPKARFNDGKPVTAEDIKFSFDLLREKGSTFYRNFYVDVDKVTVTSPDRALFKFKHNKNRELVTNLGQMPIVPKHYWKDRDFSSPGLTIPVTSGPYKVSEIQPGRTITYQRDPNYWAKDLPVCRGRFNFDQLHYIYFLDTSVALQALLAGEYDWLMVSDPKHWQKLFSRKSQTLLKKTGLVTETLPNSNPQTVMLTYNTRKAFLKDRRVREALGSAMDFDRLNRNYFHDLLRRADSYFSGTDLGAKGLPSPEELKWLEPWRNQLPKPLFTQIYIPPGHNDNNERSQRAKALELLKEAGWRIKDNQQVNSKGKPLTLTLLLTNPENERYTLDYRRSLKALGVELSIRTVDRAQYIERIRNLDFDMVTNVFRHTPSPGTEQKDHFSSAVADLHGSRNLAGIKNPAVDDIVGRIPTATSRQQLLSLLHALDRILLWEHYSMPLWYQPDWPLVHRAYLKHPQQTPPYALDISTWWLDEAQKKAVN</sequence>
<evidence type="ECO:0000256" key="2">
    <source>
        <dbReference type="SAM" id="SignalP"/>
    </source>
</evidence>
<dbReference type="PANTHER" id="PTHR30290:SF64">
    <property type="entry name" value="ABC TRANSPORTER PERIPLASMIC BINDING PROTEIN"/>
    <property type="match status" value="1"/>
</dbReference>
<dbReference type="EMBL" id="JAPFCC010000001">
    <property type="protein sequence ID" value="MCW7552527.1"/>
    <property type="molecule type" value="Genomic_DNA"/>
</dbReference>
<dbReference type="Gene3D" id="3.10.105.10">
    <property type="entry name" value="Dipeptide-binding Protein, Domain 3"/>
    <property type="match status" value="1"/>
</dbReference>
<keyword evidence="1 2" id="KW-0732">Signal</keyword>
<evidence type="ECO:0000313" key="4">
    <source>
        <dbReference type="EMBL" id="MCW7552527.1"/>
    </source>
</evidence>
<evidence type="ECO:0000313" key="5">
    <source>
        <dbReference type="Proteomes" id="UP001209854"/>
    </source>
</evidence>
<dbReference type="Gene3D" id="3.40.190.10">
    <property type="entry name" value="Periplasmic binding protein-like II"/>
    <property type="match status" value="1"/>
</dbReference>
<feature type="chain" id="PRO_5045485271" evidence="2">
    <location>
        <begin position="21"/>
        <end position="604"/>
    </location>
</feature>
<evidence type="ECO:0000259" key="3">
    <source>
        <dbReference type="Pfam" id="PF00496"/>
    </source>
</evidence>
<dbReference type="CDD" id="cd08497">
    <property type="entry name" value="MbnE-like"/>
    <property type="match status" value="1"/>
</dbReference>
<dbReference type="PANTHER" id="PTHR30290">
    <property type="entry name" value="PERIPLASMIC BINDING COMPONENT OF ABC TRANSPORTER"/>
    <property type="match status" value="1"/>
</dbReference>
<dbReference type="PIRSF" id="PIRSF002741">
    <property type="entry name" value="MppA"/>
    <property type="match status" value="1"/>
</dbReference>
<dbReference type="InterPro" id="IPR039424">
    <property type="entry name" value="SBP_5"/>
</dbReference>
<evidence type="ECO:0000256" key="1">
    <source>
        <dbReference type="ARBA" id="ARBA00022729"/>
    </source>
</evidence>
<feature type="signal peptide" evidence="2">
    <location>
        <begin position="1"/>
        <end position="20"/>
    </location>
</feature>
<reference evidence="4 5" key="1">
    <citation type="submission" date="2022-10" db="EMBL/GenBank/DDBJ databases">
        <title>High-quality genome sequences of two octocoral-associated bacteria, Endozoicomonas euniceicola EF212 and Endozoicomonas gorgoniicola PS125.</title>
        <authorList>
            <person name="Chiou Y.-J."/>
            <person name="Chen Y.-H."/>
        </authorList>
    </citation>
    <scope>NUCLEOTIDE SEQUENCE [LARGE SCALE GENOMIC DNA]</scope>
    <source>
        <strain evidence="4 5">PS125</strain>
    </source>
</reference>
<organism evidence="4 5">
    <name type="scientific">Endozoicomonas gorgoniicola</name>
    <dbReference type="NCBI Taxonomy" id="1234144"/>
    <lineage>
        <taxon>Bacteria</taxon>
        <taxon>Pseudomonadati</taxon>
        <taxon>Pseudomonadota</taxon>
        <taxon>Gammaproteobacteria</taxon>
        <taxon>Oceanospirillales</taxon>
        <taxon>Endozoicomonadaceae</taxon>
        <taxon>Endozoicomonas</taxon>
    </lineage>
</organism>
<dbReference type="RefSeq" id="WP_262567480.1">
    <property type="nucleotide sequence ID" value="NZ_JAPFCC010000001.1"/>
</dbReference>
<feature type="domain" description="Solute-binding protein family 5" evidence="3">
    <location>
        <begin position="104"/>
        <end position="490"/>
    </location>
</feature>
<dbReference type="InterPro" id="IPR000914">
    <property type="entry name" value="SBP_5_dom"/>
</dbReference>
<dbReference type="Pfam" id="PF00496">
    <property type="entry name" value="SBP_bac_5"/>
    <property type="match status" value="1"/>
</dbReference>
<gene>
    <name evidence="4" type="ORF">NX722_07675</name>
</gene>
<protein>
    <submittedName>
        <fullName evidence="4">Extracellular solute-binding protein</fullName>
    </submittedName>
</protein>
<dbReference type="Proteomes" id="UP001209854">
    <property type="component" value="Unassembled WGS sequence"/>
</dbReference>
<dbReference type="InterPro" id="IPR030678">
    <property type="entry name" value="Peptide/Ni-bd"/>
</dbReference>
<comment type="caution">
    <text evidence="4">The sequence shown here is derived from an EMBL/GenBank/DDBJ whole genome shotgun (WGS) entry which is preliminary data.</text>
</comment>
<accession>A0ABT3MT34</accession>
<dbReference type="SUPFAM" id="SSF53850">
    <property type="entry name" value="Periplasmic binding protein-like II"/>
    <property type="match status" value="1"/>
</dbReference>